<organism evidence="1">
    <name type="scientific">Ignisphaera aggregans</name>
    <dbReference type="NCBI Taxonomy" id="334771"/>
    <lineage>
        <taxon>Archaea</taxon>
        <taxon>Thermoproteota</taxon>
        <taxon>Thermoprotei</taxon>
        <taxon>Desulfurococcales</taxon>
        <taxon>Desulfurococcaceae</taxon>
        <taxon>Ignisphaera</taxon>
    </lineage>
</organism>
<proteinExistence type="predicted"/>
<name>A0A7J3Z621_9CREN</name>
<dbReference type="AlphaFoldDB" id="A0A7J3Z621"/>
<sequence>MIFEEDLERGWRVVYSGNELSFIGGVVRCIQRVRPGLRLYLAGNVVIVAESDDDLERFLYASTYPPYIEFEKVRELRNSFAVICTDSYVALADLKSFEVSLALSHVLIRALEPYAPYVVDGVDLIVSYRVSEDGGVYTRYEVRVGIKDRSRSSEVCQHVNTVLSGQGPGLQLLPL</sequence>
<evidence type="ECO:0000313" key="1">
    <source>
        <dbReference type="EMBL" id="HHQ50190.1"/>
    </source>
</evidence>
<reference evidence="1" key="1">
    <citation type="journal article" date="2020" name="mSystems">
        <title>Genome- and Community-Level Interaction Insights into Carbon Utilization and Element Cycling Functions of Hydrothermarchaeota in Hydrothermal Sediment.</title>
        <authorList>
            <person name="Zhou Z."/>
            <person name="Liu Y."/>
            <person name="Xu W."/>
            <person name="Pan J."/>
            <person name="Luo Z.H."/>
            <person name="Li M."/>
        </authorList>
    </citation>
    <scope>NUCLEOTIDE SEQUENCE [LARGE SCALE GENOMIC DNA]</scope>
    <source>
        <strain evidence="1">SpSt-1105</strain>
    </source>
</reference>
<dbReference type="EMBL" id="DRYQ01000033">
    <property type="protein sequence ID" value="HHQ50190.1"/>
    <property type="molecule type" value="Genomic_DNA"/>
</dbReference>
<comment type="caution">
    <text evidence="1">The sequence shown here is derived from an EMBL/GenBank/DDBJ whole genome shotgun (WGS) entry which is preliminary data.</text>
</comment>
<accession>A0A7J3Z621</accession>
<gene>
    <name evidence="1" type="ORF">ENM66_02440</name>
</gene>
<protein>
    <submittedName>
        <fullName evidence="1">Uncharacterized protein</fullName>
    </submittedName>
</protein>